<evidence type="ECO:0000313" key="4">
    <source>
        <dbReference type="Proteomes" id="UP000217784"/>
    </source>
</evidence>
<dbReference type="InterPro" id="IPR050769">
    <property type="entry name" value="NAT_camello-type"/>
</dbReference>
<accession>A0A2A2H5E3</accession>
<sequence>MADVCIKKLKENINIPYNLLFLADDSKEAIEDYIKRGTCYGAYIGQEIVGIYVLLKTRPFTMELVNIAVKKQCQNKGIGKKMVLDAITKSRLKNAKILEVCTGNCGISQIALYQKCGFRITGIDRDFFKRHYEEKIIENGIECIDMIRLSINL</sequence>
<protein>
    <submittedName>
        <fullName evidence="3">Acetyltransferase</fullName>
    </submittedName>
</protein>
<dbReference type="PROSITE" id="PS51186">
    <property type="entry name" value="GNAT"/>
    <property type="match status" value="1"/>
</dbReference>
<dbReference type="Proteomes" id="UP000217784">
    <property type="component" value="Unassembled WGS sequence"/>
</dbReference>
<dbReference type="PANTHER" id="PTHR13947">
    <property type="entry name" value="GNAT FAMILY N-ACETYLTRANSFERASE"/>
    <property type="match status" value="1"/>
</dbReference>
<comment type="caution">
    <text evidence="3">The sequence shown here is derived from an EMBL/GenBank/DDBJ whole genome shotgun (WGS) entry which is preliminary data.</text>
</comment>
<dbReference type="RefSeq" id="WP_069582824.1">
    <property type="nucleotide sequence ID" value="NZ_LMVM01000023.1"/>
</dbReference>
<dbReference type="AlphaFoldDB" id="A0A2A2H5E3"/>
<gene>
    <name evidence="3" type="ORF">ASJ80_06830</name>
</gene>
<proteinExistence type="predicted"/>
<keyword evidence="1 3" id="KW-0808">Transferase</keyword>
<dbReference type="InterPro" id="IPR000182">
    <property type="entry name" value="GNAT_dom"/>
</dbReference>
<name>A0A2A2H5E3_METBR</name>
<dbReference type="OrthoDB" id="110201at2157"/>
<organism evidence="3 4">
    <name type="scientific">Methanobacterium bryantii</name>
    <dbReference type="NCBI Taxonomy" id="2161"/>
    <lineage>
        <taxon>Archaea</taxon>
        <taxon>Methanobacteriati</taxon>
        <taxon>Methanobacteriota</taxon>
        <taxon>Methanomada group</taxon>
        <taxon>Methanobacteria</taxon>
        <taxon>Methanobacteriales</taxon>
        <taxon>Methanobacteriaceae</taxon>
        <taxon>Methanobacterium</taxon>
    </lineage>
</organism>
<dbReference type="InterPro" id="IPR016181">
    <property type="entry name" value="Acyl_CoA_acyltransferase"/>
</dbReference>
<dbReference type="EMBL" id="LMVM01000023">
    <property type="protein sequence ID" value="PAV04536.1"/>
    <property type="molecule type" value="Genomic_DNA"/>
</dbReference>
<dbReference type="Gene3D" id="3.40.630.30">
    <property type="match status" value="1"/>
</dbReference>
<evidence type="ECO:0000313" key="3">
    <source>
        <dbReference type="EMBL" id="PAV04536.1"/>
    </source>
</evidence>
<dbReference type="GO" id="GO:0008080">
    <property type="term" value="F:N-acetyltransferase activity"/>
    <property type="evidence" value="ECO:0007669"/>
    <property type="project" value="InterPro"/>
</dbReference>
<dbReference type="Pfam" id="PF00583">
    <property type="entry name" value="Acetyltransf_1"/>
    <property type="match status" value="1"/>
</dbReference>
<evidence type="ECO:0000259" key="2">
    <source>
        <dbReference type="PROSITE" id="PS51186"/>
    </source>
</evidence>
<evidence type="ECO:0000256" key="1">
    <source>
        <dbReference type="ARBA" id="ARBA00022679"/>
    </source>
</evidence>
<dbReference type="SUPFAM" id="SSF55729">
    <property type="entry name" value="Acyl-CoA N-acyltransferases (Nat)"/>
    <property type="match status" value="1"/>
</dbReference>
<dbReference type="CDD" id="cd04301">
    <property type="entry name" value="NAT_SF"/>
    <property type="match status" value="1"/>
</dbReference>
<reference evidence="3 4" key="1">
    <citation type="journal article" date="2017" name="BMC Genomics">
        <title>Genomic analysis of methanogenic archaea reveals a shift towards energy conservation.</title>
        <authorList>
            <person name="Gilmore S.P."/>
            <person name="Henske J.K."/>
            <person name="Sexton J.A."/>
            <person name="Solomon K.V."/>
            <person name="Seppala S."/>
            <person name="Yoo J.I."/>
            <person name="Huyett L.M."/>
            <person name="Pressman A."/>
            <person name="Cogan J.Z."/>
            <person name="Kivenson V."/>
            <person name="Peng X."/>
            <person name="Tan Y."/>
            <person name="Valentine D.L."/>
            <person name="O'Malley M.A."/>
        </authorList>
    </citation>
    <scope>NUCLEOTIDE SEQUENCE [LARGE SCALE GENOMIC DNA]</scope>
    <source>
        <strain evidence="3 4">M.o.H.</strain>
    </source>
</reference>
<feature type="domain" description="N-acetyltransferase" evidence="2">
    <location>
        <begin position="1"/>
        <end position="153"/>
    </location>
</feature>
<dbReference type="PANTHER" id="PTHR13947:SF37">
    <property type="entry name" value="LD18367P"/>
    <property type="match status" value="1"/>
</dbReference>
<keyword evidence="4" id="KW-1185">Reference proteome</keyword>